<dbReference type="InterPro" id="IPR000873">
    <property type="entry name" value="AMP-dep_synth/lig_dom"/>
</dbReference>
<dbReference type="InterPro" id="IPR045851">
    <property type="entry name" value="AMP-bd_C_sf"/>
</dbReference>
<dbReference type="InterPro" id="IPR042099">
    <property type="entry name" value="ANL_N_sf"/>
</dbReference>
<keyword evidence="6" id="KW-0455">Luminescence</keyword>
<dbReference type="Proteomes" id="UP000515163">
    <property type="component" value="Unplaced"/>
</dbReference>
<keyword evidence="12" id="KW-1185">Reference proteome</keyword>
<dbReference type="InterPro" id="IPR020845">
    <property type="entry name" value="AMP-binding_CS"/>
</dbReference>
<sequence>MAVIRSAFDVPIPDTPQSFPHFILATFERHGDKIAMVDNSSGQFYTYKELKRLIMKCGSALLQEGFEENEVAAIILPNVVEFPIVLYGITAIGGIVTTVNPEYTVNEMIHQLQDSGASYIVTLPCLVKKAIEASTKITVKNIFVLGEAEGCISLSNMLLENDGSYFPLNFVPKSWKEDVVFLPYSSGTTGFPKGVMLTHYNLVAHALIATHESFYVVPEDGLVMLGLMPMFHIYGLSALLGLGLYLGGKIICMVKYRPAAFLECIQEHKMKQYELFCCPQLNALNIVPPIAIFLAKDPLVGNFDLSHLKSIMCGGAPLGEDVIYQLKSKLPHVQNIRQGYGMTETSPSCICPRVDFYKPGSVGVLLPNLQAKVIDLENGSNNGSRQIGEICVKGPVVMKGYLNNPQATKKAIDSDGWLHTGDIGYYDDDEHFFIVDRIKDVIKFKGFQVAPAEIEAILLTHPKIKDAAVIGVPNEEAGELPKAFVVRSEGITKQDILHFVAVKVAPYKRLRGGIEFVESIPKNVTGKILRRALVAFKHKL</sequence>
<protein>
    <recommendedName>
        <fullName evidence="3">Luciferin 4-monooxygenase</fullName>
        <ecNumber evidence="2">1.13.12.7</ecNumber>
    </recommendedName>
</protein>
<keyword evidence="9" id="KW-1133">Transmembrane helix</keyword>
<dbReference type="FunFam" id="3.40.50.12780:FF:000003">
    <property type="entry name" value="Long-chain-fatty-acid--CoA ligase FadD"/>
    <property type="match status" value="1"/>
</dbReference>
<evidence type="ECO:0000256" key="7">
    <source>
        <dbReference type="ARBA" id="ARBA00023262"/>
    </source>
</evidence>
<dbReference type="EC" id="1.13.12.7" evidence="2"/>
<feature type="domain" description="AMP-dependent synthetase/ligase" evidence="10">
    <location>
        <begin position="27"/>
        <end position="402"/>
    </location>
</feature>
<keyword evidence="9" id="KW-0472">Membrane</keyword>
<accession>A0A6P8J0A6</accession>
<feature type="transmembrane region" description="Helical" evidence="9">
    <location>
        <begin position="222"/>
        <end position="247"/>
    </location>
</feature>
<dbReference type="RefSeq" id="XP_031571385.1">
    <property type="nucleotide sequence ID" value="XM_031715525.1"/>
</dbReference>
<evidence type="ECO:0000256" key="8">
    <source>
        <dbReference type="ARBA" id="ARBA00048497"/>
    </source>
</evidence>
<evidence type="ECO:0000259" key="11">
    <source>
        <dbReference type="Pfam" id="PF13193"/>
    </source>
</evidence>
<keyword evidence="5" id="KW-0067">ATP-binding</keyword>
<dbReference type="InParanoid" id="A0A6P8J0A6"/>
<dbReference type="GeneID" id="116305586"/>
<evidence type="ECO:0000256" key="4">
    <source>
        <dbReference type="ARBA" id="ARBA00022741"/>
    </source>
</evidence>
<comment type="similarity">
    <text evidence="1">Belongs to the ATP-dependent AMP-binding enzyme family.</text>
</comment>
<keyword evidence="4" id="KW-0547">Nucleotide-binding</keyword>
<evidence type="ECO:0000256" key="5">
    <source>
        <dbReference type="ARBA" id="ARBA00022840"/>
    </source>
</evidence>
<evidence type="ECO:0000256" key="1">
    <source>
        <dbReference type="ARBA" id="ARBA00006432"/>
    </source>
</evidence>
<dbReference type="PANTHER" id="PTHR24096:SF422">
    <property type="entry name" value="BCDNA.GH02901"/>
    <property type="match status" value="1"/>
</dbReference>
<evidence type="ECO:0000256" key="6">
    <source>
        <dbReference type="ARBA" id="ARBA00023223"/>
    </source>
</evidence>
<dbReference type="PROSITE" id="PS00455">
    <property type="entry name" value="AMP_BINDING"/>
    <property type="match status" value="1"/>
</dbReference>
<dbReference type="PANTHER" id="PTHR24096">
    <property type="entry name" value="LONG-CHAIN-FATTY-ACID--COA LIGASE"/>
    <property type="match status" value="1"/>
</dbReference>
<dbReference type="GO" id="GO:0008218">
    <property type="term" value="P:bioluminescence"/>
    <property type="evidence" value="ECO:0007669"/>
    <property type="project" value="UniProtKB-KW"/>
</dbReference>
<dbReference type="Pfam" id="PF00501">
    <property type="entry name" value="AMP-binding"/>
    <property type="match status" value="1"/>
</dbReference>
<keyword evidence="7" id="KW-0599">Photoprotein</keyword>
<dbReference type="Gene3D" id="3.40.50.12780">
    <property type="entry name" value="N-terminal domain of ligase-like"/>
    <property type="match status" value="1"/>
</dbReference>
<dbReference type="KEGG" id="aten:116305586"/>
<comment type="catalytic activity">
    <reaction evidence="8">
        <text>firefly D-luciferin + ATP + O2 = firefly oxyluciferin + hnu + AMP + CO2 + diphosphate</text>
        <dbReference type="Rhea" id="RHEA:10732"/>
        <dbReference type="ChEBI" id="CHEBI:15379"/>
        <dbReference type="ChEBI" id="CHEBI:16526"/>
        <dbReference type="ChEBI" id="CHEBI:16792"/>
        <dbReference type="ChEBI" id="CHEBI:30212"/>
        <dbReference type="ChEBI" id="CHEBI:30616"/>
        <dbReference type="ChEBI" id="CHEBI:33019"/>
        <dbReference type="ChEBI" id="CHEBI:58038"/>
        <dbReference type="ChEBI" id="CHEBI:456215"/>
        <dbReference type="EC" id="1.13.12.7"/>
    </reaction>
</comment>
<dbReference type="OrthoDB" id="5970958at2759"/>
<name>A0A6P8J0A6_ACTTE</name>
<proteinExistence type="inferred from homology"/>
<dbReference type="AlphaFoldDB" id="A0A6P8J0A6"/>
<dbReference type="GO" id="GO:0016405">
    <property type="term" value="F:CoA-ligase activity"/>
    <property type="evidence" value="ECO:0007669"/>
    <property type="project" value="TreeGrafter"/>
</dbReference>
<dbReference type="GO" id="GO:0005524">
    <property type="term" value="F:ATP binding"/>
    <property type="evidence" value="ECO:0007669"/>
    <property type="project" value="UniProtKB-KW"/>
</dbReference>
<keyword evidence="9" id="KW-0812">Transmembrane</keyword>
<organism evidence="12 13">
    <name type="scientific">Actinia tenebrosa</name>
    <name type="common">Australian red waratah sea anemone</name>
    <dbReference type="NCBI Taxonomy" id="6105"/>
    <lineage>
        <taxon>Eukaryota</taxon>
        <taxon>Metazoa</taxon>
        <taxon>Cnidaria</taxon>
        <taxon>Anthozoa</taxon>
        <taxon>Hexacorallia</taxon>
        <taxon>Actiniaria</taxon>
        <taxon>Actiniidae</taxon>
        <taxon>Actinia</taxon>
    </lineage>
</organism>
<evidence type="ECO:0000259" key="10">
    <source>
        <dbReference type="Pfam" id="PF00501"/>
    </source>
</evidence>
<evidence type="ECO:0000256" key="9">
    <source>
        <dbReference type="SAM" id="Phobius"/>
    </source>
</evidence>
<evidence type="ECO:0000313" key="13">
    <source>
        <dbReference type="RefSeq" id="XP_031571385.1"/>
    </source>
</evidence>
<evidence type="ECO:0000256" key="2">
    <source>
        <dbReference type="ARBA" id="ARBA00012532"/>
    </source>
</evidence>
<dbReference type="FunFam" id="3.30.300.30:FF:000007">
    <property type="entry name" value="4-coumarate--CoA ligase 2"/>
    <property type="match status" value="1"/>
</dbReference>
<evidence type="ECO:0000313" key="12">
    <source>
        <dbReference type="Proteomes" id="UP000515163"/>
    </source>
</evidence>
<dbReference type="InterPro" id="IPR025110">
    <property type="entry name" value="AMP-bd_C"/>
</dbReference>
<feature type="domain" description="AMP-binding enzyme C-terminal" evidence="11">
    <location>
        <begin position="453"/>
        <end position="527"/>
    </location>
</feature>
<dbReference type="Gene3D" id="3.30.300.30">
    <property type="match status" value="1"/>
</dbReference>
<dbReference type="SUPFAM" id="SSF56801">
    <property type="entry name" value="Acetyl-CoA synthetase-like"/>
    <property type="match status" value="1"/>
</dbReference>
<gene>
    <name evidence="13" type="primary">LOC116305586</name>
</gene>
<reference evidence="13" key="1">
    <citation type="submission" date="2025-08" db="UniProtKB">
        <authorList>
            <consortium name="RefSeq"/>
        </authorList>
    </citation>
    <scope>IDENTIFICATION</scope>
    <source>
        <tissue evidence="13">Tentacle</tissue>
    </source>
</reference>
<evidence type="ECO:0000256" key="3">
    <source>
        <dbReference type="ARBA" id="ARBA00019043"/>
    </source>
</evidence>
<dbReference type="Pfam" id="PF13193">
    <property type="entry name" value="AMP-binding_C"/>
    <property type="match status" value="1"/>
</dbReference>